<feature type="region of interest" description="Disordered" evidence="1">
    <location>
        <begin position="555"/>
        <end position="684"/>
    </location>
</feature>
<feature type="compositionally biased region" description="Basic and acidic residues" evidence="1">
    <location>
        <begin position="633"/>
        <end position="669"/>
    </location>
</feature>
<gene>
    <name evidence="4" type="ORF">Cvel_7299</name>
</gene>
<feature type="compositionally biased region" description="Basic and acidic residues" evidence="1">
    <location>
        <begin position="610"/>
        <end position="626"/>
    </location>
</feature>
<proteinExistence type="predicted"/>
<dbReference type="GO" id="GO:0016020">
    <property type="term" value="C:membrane"/>
    <property type="evidence" value="ECO:0007669"/>
    <property type="project" value="InterPro"/>
</dbReference>
<protein>
    <recommendedName>
        <fullName evidence="3">Potassium channel domain-containing protein</fullName>
    </recommendedName>
</protein>
<dbReference type="InterPro" id="IPR013099">
    <property type="entry name" value="K_chnl_dom"/>
</dbReference>
<feature type="transmembrane region" description="Helical" evidence="2">
    <location>
        <begin position="301"/>
        <end position="319"/>
    </location>
</feature>
<dbReference type="InterPro" id="IPR015449">
    <property type="entry name" value="K_chnl_Ca-activ_SK"/>
</dbReference>
<keyword evidence="2" id="KW-0472">Membrane</keyword>
<feature type="transmembrane region" description="Helical" evidence="2">
    <location>
        <begin position="200"/>
        <end position="221"/>
    </location>
</feature>
<organism evidence="4">
    <name type="scientific">Chromera velia CCMP2878</name>
    <dbReference type="NCBI Taxonomy" id="1169474"/>
    <lineage>
        <taxon>Eukaryota</taxon>
        <taxon>Sar</taxon>
        <taxon>Alveolata</taxon>
        <taxon>Colpodellida</taxon>
        <taxon>Chromeraceae</taxon>
        <taxon>Chromera</taxon>
    </lineage>
</organism>
<reference evidence="4" key="1">
    <citation type="submission" date="2014-11" db="EMBL/GenBank/DDBJ databases">
        <authorList>
            <person name="Otto D Thomas"/>
            <person name="Naeem Raeece"/>
        </authorList>
    </citation>
    <scope>NUCLEOTIDE SEQUENCE</scope>
</reference>
<sequence length="684" mass="77820">METESASRPGPSRPMEGQEQDAEKQQAEGVPGAQSEGSEGASEWLKWRLPKLIEDRRGDVHRVSVAVYSDVARREVIRELFPILGIGVSDREKLKHPEFEPILMQLNLLDKRLKWNDSIGFLLVLCQLVFMIADAEVFFRRENKDDPESEYNTMKEPTNVILRSLIWALSVGIFFFLYIHYDILYCQAQLQLGIPNKFFIYKRFLGPFLIECIIHCLQPLPGYDVRVNGVQGWEFHISAFLSMLFLARTYWFLRIFIRYSMLSSAETRKLKYNSESFIIWTHGKHKAWVMKATLQKHPMKSLVVLLVFSMFLGSFALVMAERQLGTGTDTLANYANAIWNTLITMTTVGYGDFAAKSGPGRFAALSLHTIGEIFEAFFLVGLGSLLRPTRIEAKVMKEVRRKKLEKARFREAACAFQKAWILSKIRRRQKALKEAEGGDTSSTLSSRLARQKRNLELDIAHHRRKIRTLNELWGTMDHQEGDDRNDPSVLFHRLRDQLMEPMRKKITRRTVLLSHLAATLLRVESLLATAKGPATREALTDMLEVVGRRLEAMRMSAGDPATASPQQGAASSRAEGGGQFDRRRMEEEEEESLEDEPWAGRGRGGSRARRSGDSEAGPPRDHERARGASTGLEKGKREGKREGKGKEGLRGQMRDVEGRPKREERDRVLPIENQRGLSLSQGVC</sequence>
<dbReference type="Pfam" id="PF07885">
    <property type="entry name" value="Ion_trans_2"/>
    <property type="match status" value="1"/>
</dbReference>
<feature type="compositionally biased region" description="Acidic residues" evidence="1">
    <location>
        <begin position="587"/>
        <end position="597"/>
    </location>
</feature>
<feature type="transmembrane region" description="Helical" evidence="2">
    <location>
        <begin position="233"/>
        <end position="253"/>
    </location>
</feature>
<dbReference type="GO" id="GO:0016286">
    <property type="term" value="F:small conductance calcium-activated potassium channel activity"/>
    <property type="evidence" value="ECO:0007669"/>
    <property type="project" value="InterPro"/>
</dbReference>
<feature type="domain" description="Potassium channel" evidence="3">
    <location>
        <begin position="307"/>
        <end position="386"/>
    </location>
</feature>
<accession>A0A0G4HL49</accession>
<name>A0A0G4HL49_9ALVE</name>
<dbReference type="VEuPathDB" id="CryptoDB:Cvel_7299"/>
<dbReference type="PANTHER" id="PTHR10153">
    <property type="entry name" value="SMALL CONDUCTANCE CALCIUM-ACTIVATED POTASSIUM CHANNEL"/>
    <property type="match status" value="1"/>
</dbReference>
<evidence type="ECO:0000256" key="1">
    <source>
        <dbReference type="SAM" id="MobiDB-lite"/>
    </source>
</evidence>
<feature type="transmembrane region" description="Helical" evidence="2">
    <location>
        <begin position="160"/>
        <end position="179"/>
    </location>
</feature>
<feature type="region of interest" description="Disordered" evidence="1">
    <location>
        <begin position="1"/>
        <end position="41"/>
    </location>
</feature>
<evidence type="ECO:0000256" key="2">
    <source>
        <dbReference type="SAM" id="Phobius"/>
    </source>
</evidence>
<dbReference type="AlphaFoldDB" id="A0A0G4HL49"/>
<dbReference type="SUPFAM" id="SSF81324">
    <property type="entry name" value="Voltage-gated potassium channels"/>
    <property type="match status" value="1"/>
</dbReference>
<evidence type="ECO:0000313" key="4">
    <source>
        <dbReference type="EMBL" id="CEM44806.1"/>
    </source>
</evidence>
<dbReference type="Gene3D" id="1.10.287.70">
    <property type="match status" value="1"/>
</dbReference>
<evidence type="ECO:0000259" key="3">
    <source>
        <dbReference type="Pfam" id="PF07885"/>
    </source>
</evidence>
<dbReference type="EMBL" id="CDMZ01003018">
    <property type="protein sequence ID" value="CEM44806.1"/>
    <property type="molecule type" value="Genomic_DNA"/>
</dbReference>
<feature type="transmembrane region" description="Helical" evidence="2">
    <location>
        <begin position="119"/>
        <end position="140"/>
    </location>
</feature>
<keyword evidence="2" id="KW-1133">Transmembrane helix</keyword>
<feature type="compositionally biased region" description="Polar residues" evidence="1">
    <location>
        <begin position="675"/>
        <end position="684"/>
    </location>
</feature>
<keyword evidence="2" id="KW-0812">Transmembrane</keyword>